<evidence type="ECO:0000259" key="1">
    <source>
        <dbReference type="Pfam" id="PF04965"/>
    </source>
</evidence>
<sequence>MRFLFERLTNHAPLEHGAPDRGALANAVTSQIQRIVATRPRAPGDPNDLLAFGMLNAVDVSGNGTVALQRYAARLTQMIERFEPRLANVEITLVPGRNPLMPARLRVAGLLRNSLDAGGPQSLSVVLDTAAGVESVEPL</sequence>
<dbReference type="Pfam" id="PF04965">
    <property type="entry name" value="GPW_gp25"/>
    <property type="match status" value="1"/>
</dbReference>
<gene>
    <name evidence="2" type="ORF">LMG29739_06095</name>
</gene>
<dbReference type="RefSeq" id="WP_175115218.1">
    <property type="nucleotide sequence ID" value="NZ_CADIKF010000083.1"/>
</dbReference>
<protein>
    <recommendedName>
        <fullName evidence="1">IraD/Gp25-like domain-containing protein</fullName>
    </recommendedName>
</protein>
<dbReference type="AlphaFoldDB" id="A0A6J5F1W8"/>
<dbReference type="Proteomes" id="UP000494329">
    <property type="component" value="Unassembled WGS sequence"/>
</dbReference>
<keyword evidence="3" id="KW-1185">Reference proteome</keyword>
<name>A0A6J5F1W8_9BURK</name>
<reference evidence="2 3" key="1">
    <citation type="submission" date="2020-04" db="EMBL/GenBank/DDBJ databases">
        <authorList>
            <person name="De Canck E."/>
        </authorList>
    </citation>
    <scope>NUCLEOTIDE SEQUENCE [LARGE SCALE GENOMIC DNA]</scope>
    <source>
        <strain evidence="2 3">LMG 29739</strain>
    </source>
</reference>
<dbReference type="InterPro" id="IPR007048">
    <property type="entry name" value="IraD/Gp25-like"/>
</dbReference>
<feature type="domain" description="IraD/Gp25-like" evidence="1">
    <location>
        <begin position="25"/>
        <end position="99"/>
    </location>
</feature>
<evidence type="ECO:0000313" key="2">
    <source>
        <dbReference type="EMBL" id="CAB3771691.1"/>
    </source>
</evidence>
<proteinExistence type="predicted"/>
<evidence type="ECO:0000313" key="3">
    <source>
        <dbReference type="Proteomes" id="UP000494329"/>
    </source>
</evidence>
<organism evidence="2 3">
    <name type="scientific">Paraburkholderia solisilvae</name>
    <dbReference type="NCBI Taxonomy" id="624376"/>
    <lineage>
        <taxon>Bacteria</taxon>
        <taxon>Pseudomonadati</taxon>
        <taxon>Pseudomonadota</taxon>
        <taxon>Betaproteobacteria</taxon>
        <taxon>Burkholderiales</taxon>
        <taxon>Burkholderiaceae</taxon>
        <taxon>Paraburkholderia</taxon>
    </lineage>
</organism>
<accession>A0A6J5F1W8</accession>
<dbReference type="EMBL" id="CADIKF010000083">
    <property type="protein sequence ID" value="CAB3771691.1"/>
    <property type="molecule type" value="Genomic_DNA"/>
</dbReference>
<dbReference type="SUPFAM" id="SSF160719">
    <property type="entry name" value="gpW/gp25-like"/>
    <property type="match status" value="1"/>
</dbReference>